<proteinExistence type="inferred from homology"/>
<dbReference type="SMART" id="SM01071">
    <property type="entry name" value="CDC37_N"/>
    <property type="match status" value="1"/>
</dbReference>
<dbReference type="GO" id="GO:0050821">
    <property type="term" value="P:protein stabilization"/>
    <property type="evidence" value="ECO:0007669"/>
    <property type="project" value="EnsemblFungi"/>
</dbReference>
<dbReference type="SMART" id="SM01069">
    <property type="entry name" value="CDC37_C"/>
    <property type="match status" value="1"/>
</dbReference>
<dbReference type="Pfam" id="PF03234">
    <property type="entry name" value="CDC37_N"/>
    <property type="match status" value="1"/>
</dbReference>
<accession>A0A1E4TCJ2</accession>
<evidence type="ECO:0000259" key="8">
    <source>
        <dbReference type="SMART" id="SM01070"/>
    </source>
</evidence>
<dbReference type="InterPro" id="IPR013855">
    <property type="entry name" value="Cdc37_N_dom"/>
</dbReference>
<dbReference type="SUPFAM" id="SSF101391">
    <property type="entry name" value="Hsp90 co-chaperone CDC37"/>
    <property type="match status" value="1"/>
</dbReference>
<dbReference type="GO" id="GO:0038066">
    <property type="term" value="P:p38MAPK cascade"/>
    <property type="evidence" value="ECO:0007669"/>
    <property type="project" value="EnsemblFungi"/>
</dbReference>
<evidence type="ECO:0000313" key="11">
    <source>
        <dbReference type="Proteomes" id="UP000095023"/>
    </source>
</evidence>
<dbReference type="Gene3D" id="1.20.58.610">
    <property type="entry name" value="Cdc37, Hsp90 binding domain"/>
    <property type="match status" value="1"/>
</dbReference>
<dbReference type="GO" id="GO:0071474">
    <property type="term" value="P:cellular hyperosmotic response"/>
    <property type="evidence" value="ECO:0007669"/>
    <property type="project" value="EnsemblFungi"/>
</dbReference>
<dbReference type="GO" id="GO:0051082">
    <property type="term" value="F:unfolded protein binding"/>
    <property type="evidence" value="ECO:0007669"/>
    <property type="project" value="EnsemblFungi"/>
</dbReference>
<keyword evidence="4" id="KW-0143">Chaperone</keyword>
<dbReference type="InterPro" id="IPR038189">
    <property type="entry name" value="Cdc37_Hsp90-bd_sf"/>
</dbReference>
<evidence type="ECO:0000256" key="2">
    <source>
        <dbReference type="ARBA" id="ARBA00006222"/>
    </source>
</evidence>
<feature type="domain" description="Cdc37 N-terminal" evidence="9">
    <location>
        <begin position="2"/>
        <end position="165"/>
    </location>
</feature>
<evidence type="ECO:0000256" key="1">
    <source>
        <dbReference type="ARBA" id="ARBA00004496"/>
    </source>
</evidence>
<dbReference type="Gene3D" id="6.10.140.250">
    <property type="match status" value="1"/>
</dbReference>
<name>A0A1E4TCJ2_9ASCO</name>
<evidence type="ECO:0000256" key="5">
    <source>
        <dbReference type="ARBA" id="ARBA00031396"/>
    </source>
</evidence>
<dbReference type="GO" id="GO:0031072">
    <property type="term" value="F:heat shock protein binding"/>
    <property type="evidence" value="ECO:0007669"/>
    <property type="project" value="EnsemblFungi"/>
</dbReference>
<keyword evidence="11" id="KW-1185">Reference proteome</keyword>
<dbReference type="GO" id="GO:0019901">
    <property type="term" value="F:protein kinase binding"/>
    <property type="evidence" value="ECO:0007669"/>
    <property type="project" value="InterPro"/>
</dbReference>
<dbReference type="GO" id="GO:0071852">
    <property type="term" value="P:fungal-type cell wall organization or biogenesis"/>
    <property type="evidence" value="ECO:0007669"/>
    <property type="project" value="EnsemblFungi"/>
</dbReference>
<comment type="subcellular location">
    <subcellularLocation>
        <location evidence="1">Cytoplasm</location>
    </subcellularLocation>
</comment>
<dbReference type="AlphaFoldDB" id="A0A1E4TCJ2"/>
<organism evidence="10 11">
    <name type="scientific">Tortispora caseinolytica NRRL Y-17796</name>
    <dbReference type="NCBI Taxonomy" id="767744"/>
    <lineage>
        <taxon>Eukaryota</taxon>
        <taxon>Fungi</taxon>
        <taxon>Dikarya</taxon>
        <taxon>Ascomycota</taxon>
        <taxon>Saccharomycotina</taxon>
        <taxon>Trigonopsidomycetes</taxon>
        <taxon>Trigonopsidales</taxon>
        <taxon>Trigonopsidaceae</taxon>
        <taxon>Tortispora</taxon>
    </lineage>
</organism>
<evidence type="ECO:0000313" key="10">
    <source>
        <dbReference type="EMBL" id="ODV89358.1"/>
    </source>
</evidence>
<dbReference type="EMBL" id="KV453843">
    <property type="protein sequence ID" value="ODV89358.1"/>
    <property type="molecule type" value="Genomic_DNA"/>
</dbReference>
<dbReference type="Pfam" id="PF08564">
    <property type="entry name" value="CDC37_C"/>
    <property type="match status" value="1"/>
</dbReference>
<dbReference type="InterPro" id="IPR004918">
    <property type="entry name" value="Cdc37"/>
</dbReference>
<dbReference type="Proteomes" id="UP000095023">
    <property type="component" value="Unassembled WGS sequence"/>
</dbReference>
<dbReference type="PANTHER" id="PTHR12800">
    <property type="entry name" value="CDC37-RELATED"/>
    <property type="match status" value="1"/>
</dbReference>
<evidence type="ECO:0000259" key="7">
    <source>
        <dbReference type="SMART" id="SM01069"/>
    </source>
</evidence>
<reference evidence="11" key="1">
    <citation type="submission" date="2016-02" db="EMBL/GenBank/DDBJ databases">
        <title>Comparative genomics of biotechnologically important yeasts.</title>
        <authorList>
            <consortium name="DOE Joint Genome Institute"/>
            <person name="Riley R."/>
            <person name="Haridas S."/>
            <person name="Wolfe K.H."/>
            <person name="Lopes M.R."/>
            <person name="Hittinger C.T."/>
            <person name="Goker M."/>
            <person name="Salamov A."/>
            <person name="Wisecaver J."/>
            <person name="Long T.M."/>
            <person name="Aerts A.L."/>
            <person name="Barry K."/>
            <person name="Choi C."/>
            <person name="Clum A."/>
            <person name="Coughlan A.Y."/>
            <person name="Deshpande S."/>
            <person name="Douglass A.P."/>
            <person name="Hanson S.J."/>
            <person name="Klenk H.-P."/>
            <person name="Labutti K."/>
            <person name="Lapidus A."/>
            <person name="Lindquist E."/>
            <person name="Lipzen A."/>
            <person name="Meier-Kolthoff J.P."/>
            <person name="Ohm R.A."/>
            <person name="Otillar R.P."/>
            <person name="Pangilinan J."/>
            <person name="Peng Y."/>
            <person name="Rokas A."/>
            <person name="Rosa C.A."/>
            <person name="Scheuner C."/>
            <person name="Sibirny A.A."/>
            <person name="Slot J.C."/>
            <person name="Stielow J.B."/>
            <person name="Sun H."/>
            <person name="Kurtzman C.P."/>
            <person name="Blackwell M."/>
            <person name="Jeffries T.W."/>
            <person name="Grigoriev I.V."/>
        </authorList>
    </citation>
    <scope>NUCLEOTIDE SEQUENCE [LARGE SCALE GENOMIC DNA]</scope>
    <source>
        <strain evidence="11">NRRL Y-17796</strain>
    </source>
</reference>
<evidence type="ECO:0000256" key="3">
    <source>
        <dbReference type="ARBA" id="ARBA00022490"/>
    </source>
</evidence>
<dbReference type="GO" id="GO:0030474">
    <property type="term" value="P:spindle pole body duplication"/>
    <property type="evidence" value="ECO:0007669"/>
    <property type="project" value="EnsemblFungi"/>
</dbReference>
<evidence type="ECO:0000259" key="9">
    <source>
        <dbReference type="SMART" id="SM01071"/>
    </source>
</evidence>
<dbReference type="GO" id="GO:0043410">
    <property type="term" value="P:positive regulation of MAPK cascade"/>
    <property type="evidence" value="ECO:0007669"/>
    <property type="project" value="EnsemblFungi"/>
</dbReference>
<feature type="region of interest" description="Disordered" evidence="6">
    <location>
        <begin position="190"/>
        <end position="214"/>
    </location>
</feature>
<dbReference type="GO" id="GO:0051726">
    <property type="term" value="P:regulation of cell cycle"/>
    <property type="evidence" value="ECO:0007669"/>
    <property type="project" value="EnsemblFungi"/>
</dbReference>
<dbReference type="InterPro" id="IPR013873">
    <property type="entry name" value="Cdc37_C"/>
</dbReference>
<comment type="similarity">
    <text evidence="2">Belongs to the CDC37 family.</text>
</comment>
<protein>
    <recommendedName>
        <fullName evidence="5">Hsp90 chaperone protein kinase-targeting subunit</fullName>
    </recommendedName>
</protein>
<feature type="domain" description="Cdc37 Hsp90 binding" evidence="8">
    <location>
        <begin position="163"/>
        <end position="332"/>
    </location>
</feature>
<feature type="compositionally biased region" description="Polar residues" evidence="6">
    <location>
        <begin position="196"/>
        <end position="212"/>
    </location>
</feature>
<evidence type="ECO:0000256" key="6">
    <source>
        <dbReference type="SAM" id="MobiDB-lite"/>
    </source>
</evidence>
<dbReference type="InterPro" id="IPR013874">
    <property type="entry name" value="Cdc37_Hsp90-bd"/>
</dbReference>
<dbReference type="PANTHER" id="PTHR12800:SF4">
    <property type="entry name" value="HSP90 CO-CHAPERONE CDC37"/>
    <property type="match status" value="1"/>
</dbReference>
<sequence>MVLDYSKWDNLEISDDSDIEVHPNVDKASFIRWKQRDIHEKREQKKQTLQRLKVEEKLYPEFRAAVTAGIEKLEGVDGGKDEQLAVLRDCAPKIDSLDDQQTLTQMYGQLMEELAKSDNVKDALKARLETMDGYTKSRRETIEKLEKEENSKITMDGIHDKYNSTVVNKSASAPTASSSTKKTEQHIEVLNAPSVDASNATETNQPSETSYEPSKEGLEFAKIAIGDWSKSMSYILDHPQIVTEREKDCLLMHAFDLQLAGKPSAAKRAVHQGLLLQYCQQLGPQGIRVFFDKINKKNQQALSLFLDDVEKTYAHVVQRCEVISAEQQQPEGQEIIQLHTTDENTTINITVPPPVNETSTDEEKKNREIFESFPLDLQQAIESKDLKEVNKVLENMSVEDAEEVVNGLTEGGMLDIVEGIIDATGGETTENKQ</sequence>
<gene>
    <name evidence="10" type="ORF">CANCADRAFT_138894</name>
</gene>
<keyword evidence="3" id="KW-0963">Cytoplasm</keyword>
<evidence type="ECO:0000256" key="4">
    <source>
        <dbReference type="ARBA" id="ARBA00023186"/>
    </source>
</evidence>
<dbReference type="Pfam" id="PF08565">
    <property type="entry name" value="CDC37_M"/>
    <property type="match status" value="1"/>
</dbReference>
<dbReference type="GO" id="GO:0006457">
    <property type="term" value="P:protein folding"/>
    <property type="evidence" value="ECO:0007669"/>
    <property type="project" value="EnsemblFungi"/>
</dbReference>
<dbReference type="GO" id="GO:0005634">
    <property type="term" value="C:nucleus"/>
    <property type="evidence" value="ECO:0007669"/>
    <property type="project" value="EnsemblFungi"/>
</dbReference>
<dbReference type="OrthoDB" id="440202at2759"/>
<feature type="domain" description="Cdc37 C-terminal" evidence="7">
    <location>
        <begin position="349"/>
        <end position="433"/>
    </location>
</feature>
<dbReference type="GO" id="GO:0005737">
    <property type="term" value="C:cytoplasm"/>
    <property type="evidence" value="ECO:0007669"/>
    <property type="project" value="UniProtKB-SubCell"/>
</dbReference>
<dbReference type="SMART" id="SM01070">
    <property type="entry name" value="CDC37_M"/>
    <property type="match status" value="1"/>
</dbReference>
<dbReference type="GO" id="GO:0051087">
    <property type="term" value="F:protein-folding chaperone binding"/>
    <property type="evidence" value="ECO:0007669"/>
    <property type="project" value="TreeGrafter"/>
</dbReference>